<reference evidence="2" key="1">
    <citation type="journal article" date="2020" name="mSystems">
        <title>Genome- and Community-Level Interaction Insights into Carbon Utilization and Element Cycling Functions of Hydrothermarchaeota in Hydrothermal Sediment.</title>
        <authorList>
            <person name="Zhou Z."/>
            <person name="Liu Y."/>
            <person name="Xu W."/>
            <person name="Pan J."/>
            <person name="Luo Z.H."/>
            <person name="Li M."/>
        </authorList>
    </citation>
    <scope>NUCLEOTIDE SEQUENCE [LARGE SCALE GENOMIC DNA]</scope>
    <source>
        <strain evidence="3">SpSt-10</strain>
        <strain evidence="2">SpSt-62</strain>
        <strain evidence="1">SpSt-97</strain>
    </source>
</reference>
<dbReference type="EMBL" id="DRUC01000074">
    <property type="protein sequence ID" value="HHF48540.1"/>
    <property type="molecule type" value="Genomic_DNA"/>
</dbReference>
<dbReference type="PANTHER" id="PTHR36531:SF2">
    <property type="entry name" value="CRISPR-ASSOCIATED EXONUCLEASE CAS4"/>
    <property type="match status" value="1"/>
</dbReference>
<dbReference type="InterPro" id="IPR051827">
    <property type="entry name" value="Cas4_exonuclease"/>
</dbReference>
<dbReference type="AlphaFoldDB" id="A0A7C4S4P9"/>
<dbReference type="EMBL" id="DTPI01000021">
    <property type="protein sequence ID" value="HGE66067.1"/>
    <property type="molecule type" value="Genomic_DNA"/>
</dbReference>
<evidence type="ECO:0000313" key="1">
    <source>
        <dbReference type="EMBL" id="HGE66067.1"/>
    </source>
</evidence>
<sequence>MILEILSDWRLKEFEEHRKLKKEGDIEVTDLIRCPLKRYFEERYPELHKASVYTPATILGSLVHLGLEKILSEELNAEIEVKGEKKLGEHKIVGRIDAKLGKVGIEIKTSRGDFEIPYEHHVLQVKIYNWLFDLEKSVLVYVTPDRVTEFIVEEKAKEEEIIKLIVDKTSPRYDWECRYCFFSILCPNKKRK</sequence>
<name>A0A7C4S4P9_9EURY</name>
<dbReference type="EMBL" id="DTAK01000002">
    <property type="protein sequence ID" value="HGU58670.1"/>
    <property type="molecule type" value="Genomic_DNA"/>
</dbReference>
<evidence type="ECO:0000313" key="3">
    <source>
        <dbReference type="EMBL" id="HHF48540.1"/>
    </source>
</evidence>
<organism evidence="2">
    <name type="scientific">Geoglobus ahangari</name>
    <dbReference type="NCBI Taxonomy" id="113653"/>
    <lineage>
        <taxon>Archaea</taxon>
        <taxon>Methanobacteriati</taxon>
        <taxon>Methanobacteriota</taxon>
        <taxon>Archaeoglobi</taxon>
        <taxon>Archaeoglobales</taxon>
        <taxon>Archaeoglobaceae</taxon>
        <taxon>Geoglobus</taxon>
    </lineage>
</organism>
<gene>
    <name evidence="3" type="ORF">ENL48_05160</name>
    <name evidence="2" type="ORF">ENT89_00290</name>
    <name evidence="1" type="ORF">ENX77_02910</name>
</gene>
<dbReference type="Gene3D" id="3.90.320.10">
    <property type="match status" value="1"/>
</dbReference>
<proteinExistence type="predicted"/>
<dbReference type="InterPro" id="IPR011604">
    <property type="entry name" value="PDDEXK-like_dom_sf"/>
</dbReference>
<accession>A0A7C4S4P9</accession>
<protein>
    <submittedName>
        <fullName evidence="2">CRISPR-associated protein Cas4</fullName>
    </submittedName>
</protein>
<dbReference type="PANTHER" id="PTHR36531">
    <property type="entry name" value="CRISPR-ASSOCIATED EXONUCLEASE CAS4"/>
    <property type="match status" value="1"/>
</dbReference>
<evidence type="ECO:0000313" key="2">
    <source>
        <dbReference type="EMBL" id="HGU58670.1"/>
    </source>
</evidence>
<comment type="caution">
    <text evidence="2">The sequence shown here is derived from an EMBL/GenBank/DDBJ whole genome shotgun (WGS) entry which is preliminary data.</text>
</comment>